<dbReference type="PANTHER" id="PTHR43132">
    <property type="entry name" value="ARSENICAL RESISTANCE OPERON REPRESSOR ARSR-RELATED"/>
    <property type="match status" value="1"/>
</dbReference>
<evidence type="ECO:0000259" key="4">
    <source>
        <dbReference type="PROSITE" id="PS50987"/>
    </source>
</evidence>
<evidence type="ECO:0000313" key="6">
    <source>
        <dbReference type="Proteomes" id="UP000292085"/>
    </source>
</evidence>
<dbReference type="AlphaFoldDB" id="A0A4Q6XXH2"/>
<protein>
    <submittedName>
        <fullName evidence="5">ArsR family transcriptional regulator</fullName>
    </submittedName>
</protein>
<dbReference type="Proteomes" id="UP000292085">
    <property type="component" value="Unassembled WGS sequence"/>
</dbReference>
<dbReference type="SMART" id="SM00418">
    <property type="entry name" value="HTH_ARSR"/>
    <property type="match status" value="1"/>
</dbReference>
<dbReference type="PROSITE" id="PS50987">
    <property type="entry name" value="HTH_ARSR_2"/>
    <property type="match status" value="1"/>
</dbReference>
<evidence type="ECO:0000256" key="3">
    <source>
        <dbReference type="ARBA" id="ARBA00023163"/>
    </source>
</evidence>
<proteinExistence type="predicted"/>
<accession>A0A4Q6XXH2</accession>
<dbReference type="CDD" id="cd00090">
    <property type="entry name" value="HTH_ARSR"/>
    <property type="match status" value="1"/>
</dbReference>
<feature type="domain" description="HTH arsR-type" evidence="4">
    <location>
        <begin position="5"/>
        <end position="100"/>
    </location>
</feature>
<comment type="caution">
    <text evidence="5">The sequence shown here is derived from an EMBL/GenBank/DDBJ whole genome shotgun (WGS) entry which is preliminary data.</text>
</comment>
<keyword evidence="6" id="KW-1185">Reference proteome</keyword>
<dbReference type="InterPro" id="IPR001845">
    <property type="entry name" value="HTH_ArsR_DNA-bd_dom"/>
</dbReference>
<dbReference type="Gene3D" id="1.10.10.10">
    <property type="entry name" value="Winged helix-like DNA-binding domain superfamily/Winged helix DNA-binding domain"/>
    <property type="match status" value="1"/>
</dbReference>
<dbReference type="SUPFAM" id="SSF46785">
    <property type="entry name" value="Winged helix' DNA-binding domain"/>
    <property type="match status" value="1"/>
</dbReference>
<evidence type="ECO:0000256" key="1">
    <source>
        <dbReference type="ARBA" id="ARBA00023015"/>
    </source>
</evidence>
<dbReference type="InterPro" id="IPR051011">
    <property type="entry name" value="Metal_resp_trans_reg"/>
</dbReference>
<dbReference type="InterPro" id="IPR036388">
    <property type="entry name" value="WH-like_DNA-bd_sf"/>
</dbReference>
<dbReference type="InterPro" id="IPR036390">
    <property type="entry name" value="WH_DNA-bd_sf"/>
</dbReference>
<reference evidence="5 6" key="1">
    <citation type="submission" date="2019-02" db="EMBL/GenBank/DDBJ databases">
        <authorList>
            <person name="Li Y."/>
        </authorList>
    </citation>
    <scope>NUCLEOTIDE SEQUENCE [LARGE SCALE GENOMIC DNA]</scope>
    <source>
        <strain evidence="5 6">3-7</strain>
    </source>
</reference>
<dbReference type="NCBIfam" id="NF033788">
    <property type="entry name" value="HTH_metalloreg"/>
    <property type="match status" value="1"/>
</dbReference>
<dbReference type="PANTHER" id="PTHR43132:SF2">
    <property type="entry name" value="ARSENICAL RESISTANCE OPERON REPRESSOR ARSR-RELATED"/>
    <property type="match status" value="1"/>
</dbReference>
<organism evidence="5 6">
    <name type="scientific">Sphingomonas populi</name>
    <dbReference type="NCBI Taxonomy" id="2484750"/>
    <lineage>
        <taxon>Bacteria</taxon>
        <taxon>Pseudomonadati</taxon>
        <taxon>Pseudomonadota</taxon>
        <taxon>Alphaproteobacteria</taxon>
        <taxon>Sphingomonadales</taxon>
        <taxon>Sphingomonadaceae</taxon>
        <taxon>Sphingomonas</taxon>
    </lineage>
</organism>
<keyword evidence="2" id="KW-0238">DNA-binding</keyword>
<name>A0A4Q6XXH2_9SPHN</name>
<evidence type="ECO:0000256" key="2">
    <source>
        <dbReference type="ARBA" id="ARBA00023125"/>
    </source>
</evidence>
<evidence type="ECO:0000313" key="5">
    <source>
        <dbReference type="EMBL" id="RZF65483.1"/>
    </source>
</evidence>
<dbReference type="OrthoDB" id="194599at2"/>
<dbReference type="Pfam" id="PF01022">
    <property type="entry name" value="HTH_5"/>
    <property type="match status" value="1"/>
</dbReference>
<dbReference type="PRINTS" id="PR00778">
    <property type="entry name" value="HTHARSR"/>
</dbReference>
<keyword evidence="3" id="KW-0804">Transcription</keyword>
<dbReference type="RefSeq" id="WP_130155724.1">
    <property type="nucleotide sequence ID" value="NZ_SGIS01000006.1"/>
</dbReference>
<dbReference type="GO" id="GO:0003677">
    <property type="term" value="F:DNA binding"/>
    <property type="evidence" value="ECO:0007669"/>
    <property type="project" value="UniProtKB-KW"/>
</dbReference>
<gene>
    <name evidence="5" type="ORF">EWE75_05855</name>
</gene>
<sequence length="126" mass="13161">MADTLPAPDLEALAEVMRTLGHDTRLRLIATLLAQGETSVGEIEALTGVGQPGLSQQLGVLRKAELVQTRRAAKQVYYSVASDAFIAAAAFLAALARTAPVEMAARADRKAASPARGSAAMFAKIL</sequence>
<dbReference type="GO" id="GO:0003700">
    <property type="term" value="F:DNA-binding transcription factor activity"/>
    <property type="evidence" value="ECO:0007669"/>
    <property type="project" value="InterPro"/>
</dbReference>
<keyword evidence="1" id="KW-0805">Transcription regulation</keyword>
<dbReference type="InterPro" id="IPR011991">
    <property type="entry name" value="ArsR-like_HTH"/>
</dbReference>
<dbReference type="EMBL" id="SGIS01000006">
    <property type="protein sequence ID" value="RZF65483.1"/>
    <property type="molecule type" value="Genomic_DNA"/>
</dbReference>